<dbReference type="SUPFAM" id="SSF52540">
    <property type="entry name" value="P-loop containing nucleoside triphosphate hydrolases"/>
    <property type="match status" value="1"/>
</dbReference>
<dbReference type="PANTHER" id="PTHR13748:SF62">
    <property type="entry name" value="COBW DOMAIN-CONTAINING PROTEIN"/>
    <property type="match status" value="1"/>
</dbReference>
<dbReference type="InterPro" id="IPR051316">
    <property type="entry name" value="Zinc-reg_GTPase_activator"/>
</dbReference>
<dbReference type="Gene3D" id="3.40.50.300">
    <property type="entry name" value="P-loop containing nucleotide triphosphate hydrolases"/>
    <property type="match status" value="1"/>
</dbReference>
<comment type="similarity">
    <text evidence="4">Belongs to the SIMIBI class G3E GTPase family. ZNG1 subfamily.</text>
</comment>
<dbReference type="GO" id="GO:0000166">
    <property type="term" value="F:nucleotide binding"/>
    <property type="evidence" value="ECO:0007669"/>
    <property type="project" value="UniProtKB-KW"/>
</dbReference>
<dbReference type="InterPro" id="IPR003495">
    <property type="entry name" value="CobW/HypB/UreG_nucleotide-bd"/>
</dbReference>
<evidence type="ECO:0000256" key="2">
    <source>
        <dbReference type="ARBA" id="ARBA00022801"/>
    </source>
</evidence>
<accession>A0A4Q7J1F4</accession>
<dbReference type="Proteomes" id="UP000292003">
    <property type="component" value="Unassembled WGS sequence"/>
</dbReference>
<dbReference type="SMART" id="SM00833">
    <property type="entry name" value="CobW_C"/>
    <property type="match status" value="1"/>
</dbReference>
<dbReference type="OrthoDB" id="9808822at2"/>
<protein>
    <submittedName>
        <fullName evidence="7">GTP-binding protein</fullName>
    </submittedName>
</protein>
<name>A0A4Q7J1F4_9PSEU</name>
<proteinExistence type="inferred from homology"/>
<dbReference type="SUPFAM" id="SSF90002">
    <property type="entry name" value="Hypothetical protein YjiA, C-terminal domain"/>
    <property type="match status" value="1"/>
</dbReference>
<dbReference type="GO" id="GO:0016787">
    <property type="term" value="F:hydrolase activity"/>
    <property type="evidence" value="ECO:0007669"/>
    <property type="project" value="UniProtKB-KW"/>
</dbReference>
<dbReference type="Pfam" id="PF07683">
    <property type="entry name" value="CobW_C"/>
    <property type="match status" value="1"/>
</dbReference>
<dbReference type="GO" id="GO:0005737">
    <property type="term" value="C:cytoplasm"/>
    <property type="evidence" value="ECO:0007669"/>
    <property type="project" value="TreeGrafter"/>
</dbReference>
<gene>
    <name evidence="7" type="ORF">EWH70_28190</name>
</gene>
<dbReference type="Gene3D" id="3.30.1220.10">
    <property type="entry name" value="CobW-like, C-terminal domain"/>
    <property type="match status" value="1"/>
</dbReference>
<sequence length="344" mass="36471">MTAMPRKPIPVVLVAGFLGSGKTTLLNHLLTSASGVRIGVLVNDFGSINIDAMAVAGQVDSTVSLANGCLCCAVDARGLDAMLATLADADLDVIVIEASGLAEPRGLIRMLLASENPALEYGGLLEVVDAAEFDATRQRHPELAEHLKFADLVVLNKTDRIGGPRRAELAATVGELAGGVPVLPVEHGRVDPALLFDIPAGRRDDEARQLSFQDLLAEEDDHAGHAHAAYDTVEFTTGVPLHPRRFQRFLADRPAGLYRVKGFVHFGQPGGGLRYTLHTVGSFLRLDRGAGLPGTQLVLIGTGIDTAGLLARLRACEEADPAAVDEQAMLGILRFLPENLSESD</sequence>
<evidence type="ECO:0000313" key="8">
    <source>
        <dbReference type="Proteomes" id="UP000292003"/>
    </source>
</evidence>
<dbReference type="AlphaFoldDB" id="A0A4Q7J1F4"/>
<evidence type="ECO:0000313" key="7">
    <source>
        <dbReference type="EMBL" id="RZQ60558.1"/>
    </source>
</evidence>
<evidence type="ECO:0000259" key="6">
    <source>
        <dbReference type="SMART" id="SM00833"/>
    </source>
</evidence>
<dbReference type="CDD" id="cd03112">
    <property type="entry name" value="CobW-like"/>
    <property type="match status" value="1"/>
</dbReference>
<keyword evidence="1" id="KW-0547">Nucleotide-binding</keyword>
<comment type="caution">
    <text evidence="7">The sequence shown here is derived from an EMBL/GenBank/DDBJ whole genome shotgun (WGS) entry which is preliminary data.</text>
</comment>
<keyword evidence="3" id="KW-0143">Chaperone</keyword>
<comment type="catalytic activity">
    <reaction evidence="5">
        <text>GTP + H2O = GDP + phosphate + H(+)</text>
        <dbReference type="Rhea" id="RHEA:19669"/>
        <dbReference type="ChEBI" id="CHEBI:15377"/>
        <dbReference type="ChEBI" id="CHEBI:15378"/>
        <dbReference type="ChEBI" id="CHEBI:37565"/>
        <dbReference type="ChEBI" id="CHEBI:43474"/>
        <dbReference type="ChEBI" id="CHEBI:58189"/>
    </reaction>
    <physiologicalReaction direction="left-to-right" evidence="5">
        <dbReference type="Rhea" id="RHEA:19670"/>
    </physiologicalReaction>
</comment>
<organism evidence="7 8">
    <name type="scientific">Amycolatopsis suaedae</name>
    <dbReference type="NCBI Taxonomy" id="2510978"/>
    <lineage>
        <taxon>Bacteria</taxon>
        <taxon>Bacillati</taxon>
        <taxon>Actinomycetota</taxon>
        <taxon>Actinomycetes</taxon>
        <taxon>Pseudonocardiales</taxon>
        <taxon>Pseudonocardiaceae</taxon>
        <taxon>Amycolatopsis</taxon>
    </lineage>
</organism>
<keyword evidence="2" id="KW-0378">Hydrolase</keyword>
<evidence type="ECO:0000256" key="1">
    <source>
        <dbReference type="ARBA" id="ARBA00022741"/>
    </source>
</evidence>
<evidence type="ECO:0000256" key="4">
    <source>
        <dbReference type="ARBA" id="ARBA00034320"/>
    </source>
</evidence>
<keyword evidence="8" id="KW-1185">Reference proteome</keyword>
<dbReference type="InterPro" id="IPR011629">
    <property type="entry name" value="CobW-like_C"/>
</dbReference>
<evidence type="ECO:0000256" key="5">
    <source>
        <dbReference type="ARBA" id="ARBA00049117"/>
    </source>
</evidence>
<dbReference type="PANTHER" id="PTHR13748">
    <property type="entry name" value="COBW-RELATED"/>
    <property type="match status" value="1"/>
</dbReference>
<feature type="domain" description="CobW C-terminal" evidence="6">
    <location>
        <begin position="230"/>
        <end position="317"/>
    </location>
</feature>
<dbReference type="InterPro" id="IPR036627">
    <property type="entry name" value="CobW-likC_sf"/>
</dbReference>
<dbReference type="EMBL" id="SFCC01000016">
    <property type="protein sequence ID" value="RZQ60558.1"/>
    <property type="molecule type" value="Genomic_DNA"/>
</dbReference>
<dbReference type="Pfam" id="PF02492">
    <property type="entry name" value="cobW"/>
    <property type="match status" value="1"/>
</dbReference>
<reference evidence="7 8" key="1">
    <citation type="submission" date="2019-02" db="EMBL/GenBank/DDBJ databases">
        <title>Draft genome sequence of Amycolatopsis sp. 8-3EHSu isolated from roots of Suaeda maritima.</title>
        <authorList>
            <person name="Duangmal K."/>
            <person name="Chantavorakit T."/>
        </authorList>
    </citation>
    <scope>NUCLEOTIDE SEQUENCE [LARGE SCALE GENOMIC DNA]</scope>
    <source>
        <strain evidence="7 8">8-3EHSu</strain>
    </source>
</reference>
<dbReference type="InterPro" id="IPR027417">
    <property type="entry name" value="P-loop_NTPase"/>
</dbReference>
<evidence type="ECO:0000256" key="3">
    <source>
        <dbReference type="ARBA" id="ARBA00023186"/>
    </source>
</evidence>